<evidence type="ECO:0000313" key="7">
    <source>
        <dbReference type="Proteomes" id="UP001595547"/>
    </source>
</evidence>
<accession>A0ABV7IZA0</accession>
<keyword evidence="7" id="KW-1185">Reference proteome</keyword>
<dbReference type="InterPro" id="IPR010998">
    <property type="entry name" value="Integrase_recombinase_N"/>
</dbReference>
<dbReference type="PANTHER" id="PTHR30629">
    <property type="entry name" value="PROPHAGE INTEGRASE"/>
    <property type="match status" value="1"/>
</dbReference>
<dbReference type="Gene3D" id="1.10.150.130">
    <property type="match status" value="1"/>
</dbReference>
<dbReference type="PROSITE" id="PS51900">
    <property type="entry name" value="CB"/>
    <property type="match status" value="1"/>
</dbReference>
<dbReference type="InterPro" id="IPR038488">
    <property type="entry name" value="Integrase_DNA-bd_sf"/>
</dbReference>
<dbReference type="InterPro" id="IPR050808">
    <property type="entry name" value="Phage_Integrase"/>
</dbReference>
<comment type="similarity">
    <text evidence="1">Belongs to the 'phage' integrase family.</text>
</comment>
<comment type="caution">
    <text evidence="6">The sequence shown here is derived from an EMBL/GenBank/DDBJ whole genome shotgun (WGS) entry which is preliminary data.</text>
</comment>
<dbReference type="PANTHER" id="PTHR30629:SF2">
    <property type="entry name" value="PROPHAGE INTEGRASE INTS-RELATED"/>
    <property type="match status" value="1"/>
</dbReference>
<dbReference type="InterPro" id="IPR044068">
    <property type="entry name" value="CB"/>
</dbReference>
<dbReference type="Gene3D" id="3.30.160.390">
    <property type="entry name" value="Integrase, DNA-binding domain"/>
    <property type="match status" value="1"/>
</dbReference>
<name>A0ABV7IZA0_9RHOB</name>
<evidence type="ECO:0000256" key="1">
    <source>
        <dbReference type="ARBA" id="ARBA00008857"/>
    </source>
</evidence>
<evidence type="ECO:0000256" key="2">
    <source>
        <dbReference type="ARBA" id="ARBA00022908"/>
    </source>
</evidence>
<proteinExistence type="inferred from homology"/>
<reference evidence="7" key="1">
    <citation type="journal article" date="2019" name="Int. J. Syst. Evol. Microbiol.">
        <title>The Global Catalogue of Microorganisms (GCM) 10K type strain sequencing project: providing services to taxonomists for standard genome sequencing and annotation.</title>
        <authorList>
            <consortium name="The Broad Institute Genomics Platform"/>
            <consortium name="The Broad Institute Genome Sequencing Center for Infectious Disease"/>
            <person name="Wu L."/>
            <person name="Ma J."/>
        </authorList>
    </citation>
    <scope>NUCLEOTIDE SEQUENCE [LARGE SCALE GENOMIC DNA]</scope>
    <source>
        <strain evidence="7">KCTC 52039</strain>
    </source>
</reference>
<dbReference type="SUPFAM" id="SSF56349">
    <property type="entry name" value="DNA breaking-rejoining enzymes"/>
    <property type="match status" value="1"/>
</dbReference>
<dbReference type="InterPro" id="IPR011010">
    <property type="entry name" value="DNA_brk_join_enz"/>
</dbReference>
<evidence type="ECO:0000313" key="6">
    <source>
        <dbReference type="EMBL" id="MFC3180903.1"/>
    </source>
</evidence>
<protein>
    <submittedName>
        <fullName evidence="6">Tyrosine-type recombinase/integrase</fullName>
    </submittedName>
</protein>
<evidence type="ECO:0000256" key="3">
    <source>
        <dbReference type="ARBA" id="ARBA00023125"/>
    </source>
</evidence>
<dbReference type="Pfam" id="PF22022">
    <property type="entry name" value="Phage_int_M"/>
    <property type="match status" value="1"/>
</dbReference>
<evidence type="ECO:0000256" key="4">
    <source>
        <dbReference type="PROSITE-ProRule" id="PRU01248"/>
    </source>
</evidence>
<dbReference type="InterPro" id="IPR053876">
    <property type="entry name" value="Phage_int_M"/>
</dbReference>
<dbReference type="EMBL" id="JBHRTO010000001">
    <property type="protein sequence ID" value="MFC3180903.1"/>
    <property type="molecule type" value="Genomic_DNA"/>
</dbReference>
<dbReference type="Proteomes" id="UP001595547">
    <property type="component" value="Unassembled WGS sequence"/>
</dbReference>
<feature type="domain" description="Core-binding (CB)" evidence="5">
    <location>
        <begin position="98"/>
        <end position="179"/>
    </location>
</feature>
<keyword evidence="3 4" id="KW-0238">DNA-binding</keyword>
<gene>
    <name evidence="6" type="ORF">ACFOGH_07880</name>
</gene>
<dbReference type="RefSeq" id="WP_380072521.1">
    <property type="nucleotide sequence ID" value="NZ_JBHRTO010000001.1"/>
</dbReference>
<dbReference type="Pfam" id="PF13356">
    <property type="entry name" value="Arm-DNA-bind_3"/>
    <property type="match status" value="1"/>
</dbReference>
<sequence>MALTVKGVDAKKEPGMYGDGGGLYLRVGPTGAKSWILRTVILGKRRELGIGSADLVTLAEARDKAAALRKEARDGGDPDATRKTVQRAAIAAQSRDLMTFAKAADHVHKKLLPSWRNKKHGEVWLAGIELHANPTMGKKPIHSLGRDDVLKVLEPIWTEKPETAKRLRQRMATVFDWAIAEGHYPHANPVQGLKFALPKVATRLCDA</sequence>
<evidence type="ECO:0000259" key="5">
    <source>
        <dbReference type="PROSITE" id="PS51900"/>
    </source>
</evidence>
<organism evidence="6 7">
    <name type="scientific">Cypionkella sinensis</name>
    <dbReference type="NCBI Taxonomy" id="1756043"/>
    <lineage>
        <taxon>Bacteria</taxon>
        <taxon>Pseudomonadati</taxon>
        <taxon>Pseudomonadota</taxon>
        <taxon>Alphaproteobacteria</taxon>
        <taxon>Rhodobacterales</taxon>
        <taxon>Paracoccaceae</taxon>
        <taxon>Cypionkella</taxon>
    </lineage>
</organism>
<keyword evidence="2" id="KW-0229">DNA integration</keyword>
<dbReference type="InterPro" id="IPR025166">
    <property type="entry name" value="Integrase_DNA_bind_dom"/>
</dbReference>